<dbReference type="AlphaFoldDB" id="A0A6C2UQG2"/>
<dbReference type="Proteomes" id="UP000346198">
    <property type="component" value="Unassembled WGS sequence"/>
</dbReference>
<evidence type="ECO:0000256" key="2">
    <source>
        <dbReference type="SAM" id="MobiDB-lite"/>
    </source>
</evidence>
<dbReference type="PANTHER" id="PTHR42693">
    <property type="entry name" value="ARYLSULFATASE FAMILY MEMBER"/>
    <property type="match status" value="1"/>
</dbReference>
<keyword evidence="5" id="KW-1185">Reference proteome</keyword>
<evidence type="ECO:0000313" key="4">
    <source>
        <dbReference type="EMBL" id="VGO21511.1"/>
    </source>
</evidence>
<organism evidence="4 5">
    <name type="scientific">Pontiella sulfatireligans</name>
    <dbReference type="NCBI Taxonomy" id="2750658"/>
    <lineage>
        <taxon>Bacteria</taxon>
        <taxon>Pseudomonadati</taxon>
        <taxon>Kiritimatiellota</taxon>
        <taxon>Kiritimatiellia</taxon>
        <taxon>Kiritimatiellales</taxon>
        <taxon>Pontiellaceae</taxon>
        <taxon>Pontiella</taxon>
    </lineage>
</organism>
<reference evidence="4 5" key="1">
    <citation type="submission" date="2019-04" db="EMBL/GenBank/DDBJ databases">
        <authorList>
            <person name="Van Vliet M D."/>
        </authorList>
    </citation>
    <scope>NUCLEOTIDE SEQUENCE [LARGE SCALE GENOMIC DNA]</scope>
    <source>
        <strain evidence="4 5">F21</strain>
    </source>
</reference>
<dbReference type="InterPro" id="IPR000917">
    <property type="entry name" value="Sulfatase_N"/>
</dbReference>
<gene>
    <name evidence="4" type="ORF">SCARR_03585</name>
</gene>
<dbReference type="Gene3D" id="3.40.720.10">
    <property type="entry name" value="Alkaline Phosphatase, subunit A"/>
    <property type="match status" value="1"/>
</dbReference>
<protein>
    <submittedName>
        <fullName evidence="4">Arylsulfatase</fullName>
    </submittedName>
</protein>
<dbReference type="PANTHER" id="PTHR42693:SF33">
    <property type="entry name" value="ARYLSULFATASE"/>
    <property type="match status" value="1"/>
</dbReference>
<feature type="region of interest" description="Disordered" evidence="2">
    <location>
        <begin position="523"/>
        <end position="558"/>
    </location>
</feature>
<proteinExistence type="inferred from homology"/>
<dbReference type="EMBL" id="CAAHFH010000002">
    <property type="protein sequence ID" value="VGO21511.1"/>
    <property type="molecule type" value="Genomic_DNA"/>
</dbReference>
<dbReference type="InterPro" id="IPR017850">
    <property type="entry name" value="Alkaline_phosphatase_core_sf"/>
</dbReference>
<feature type="domain" description="Sulfatase N-terminal" evidence="3">
    <location>
        <begin position="24"/>
        <end position="399"/>
    </location>
</feature>
<dbReference type="GO" id="GO:0004065">
    <property type="term" value="F:arylsulfatase activity"/>
    <property type="evidence" value="ECO:0007669"/>
    <property type="project" value="TreeGrafter"/>
</dbReference>
<name>A0A6C2UQG2_9BACT</name>
<evidence type="ECO:0000259" key="3">
    <source>
        <dbReference type="Pfam" id="PF00884"/>
    </source>
</evidence>
<dbReference type="Pfam" id="PF00884">
    <property type="entry name" value="Sulfatase"/>
    <property type="match status" value="1"/>
</dbReference>
<comment type="similarity">
    <text evidence="1">Belongs to the sulfatase family.</text>
</comment>
<dbReference type="RefSeq" id="WP_136062963.1">
    <property type="nucleotide sequence ID" value="NZ_CAAHFH010000002.1"/>
</dbReference>
<dbReference type="InterPro" id="IPR050738">
    <property type="entry name" value="Sulfatase"/>
</dbReference>
<accession>A0A6C2UQG2</accession>
<evidence type="ECO:0000313" key="5">
    <source>
        <dbReference type="Proteomes" id="UP000346198"/>
    </source>
</evidence>
<dbReference type="SUPFAM" id="SSF53649">
    <property type="entry name" value="Alkaline phosphatase-like"/>
    <property type="match status" value="1"/>
</dbReference>
<sequence>MGVNKILILSMVLGAAWSVCARPRNVILVVADDISAREFPFYESSMFTGDRRAKTPMMDRMAENGGCFIETFWAATICKPSGVLLMNGTYACNNKYWDNSHIGADCNNTYAAYESAPITLGNMSRDAGYANIWVSKTHIGGGADILSMGFNELVLDPAEPFRHSGWNPFGTPNKNPYPVFRTNNPDDWDHKSFFWWPEIQLINHPDHPNEPFAYAKTEIDDYAPDLEMEYIFDFMDRSKAADKPFFVLHTPHLGHLAKDCAVPGTPTVWPGTPVLEWKNGRYVRKEPKHIPREDGTYERKNITPEGLSRHVEYLDYHMWQYIEKLKAIGELENTIILFSADNGTQDNAGNFGKGRITQQQGMHVPLLIYAPGVKNLVHGRRNIVADFADVLPTLAEIMGFQFPQGYDKLDGQSLWPYLTGESKKHRDWIYSMRIDAQMIRNDKVLRDGQGTWYDVNKRPGDFHSFTRLDDLPNGEYKNRLLAEKAKLEPKLAKFDLYNVDSEAPLPPPDADGDGISDAFEEKYGALNPGDDLDGDGVDNFHEYVHGGDPRNPKSPSKEQLPHLIEVSDAQGTYLAMQFQRLEELGPDYWFVIEGSNDGEKWTTDGVMQQHTLRSNGDGSERVIARVAADKSKSNLKQLRLTVHKPVKRNLRKYKNLLK</sequence>
<evidence type="ECO:0000256" key="1">
    <source>
        <dbReference type="ARBA" id="ARBA00008779"/>
    </source>
</evidence>
<feature type="compositionally biased region" description="Basic and acidic residues" evidence="2">
    <location>
        <begin position="538"/>
        <end position="558"/>
    </location>
</feature>